<evidence type="ECO:0000313" key="2">
    <source>
        <dbReference type="EMBL" id="GGM52228.1"/>
    </source>
</evidence>
<sequence length="697" mass="75271">MKARSKLLPSLLVVAVAVGLTPVTAVRAAPPGSENIADRGFGDPRNNFAWSMAWFKGRLYIGTARSQTCVEKATLDFYYPNRGYYNTEPNPEVTCPRDRYDLDLRAEIWEYTPETRRWRLALRSPADLPNPRARGKFVARDIGFRGMQVYTEPSGKQALYVFGVTANEYIPELAAVNSPRILRTTNGQTFTPLSGGPGSIDTPYGRRPAMGYRATAVHKGRLFVTATSGFTGDGAVVEVKEPWSKKPRYEQISPAGLSVFEMKTFNGKLYVGAGDARTGYSVWRTNAAGRSPTFTPVVTGGAGRGSEVTSVVSMRVFKDRLYVGSSGWYSALFPASELIRINADDSWSLIVGNSRSTDGERFRHPLSGLPDGFGNIFNAHFWRMQPHAGALYLGTNDWSHILQTLPVLNRRLAGQFGFDVYGSCDGRSWFTATTNAFGASPYHYGVRTMASTPAGAFFGSTNDLSGTGVWRDSTASPCAATSSTASTSGAAVPRPPTGLTASAGRCGTVLSWDRAPATTSYAVERAELYRVTGVGLAPPPPVRDGFRPPTPPGLIPGASGRPFSIPGSFEVIGVSASTSFTDRTAVAGVGYLYRLVPRGSGSRLAATAGILPQAEAPIPAVLRTGVLRLVRREQLSRSVEQRLAELAETLTGDAPRYAELRTLLDGPALRQVRDSAAREDLSHGTLLQQRHEAARRC</sequence>
<dbReference type="GO" id="GO:0005975">
    <property type="term" value="P:carbohydrate metabolic process"/>
    <property type="evidence" value="ECO:0007669"/>
    <property type="project" value="UniProtKB-ARBA"/>
</dbReference>
<keyword evidence="1" id="KW-0732">Signal</keyword>
<proteinExistence type="predicted"/>
<name>A0A917U3F8_9ACTN</name>
<dbReference type="EMBL" id="BMNB01000020">
    <property type="protein sequence ID" value="GGM52228.1"/>
    <property type="molecule type" value="Genomic_DNA"/>
</dbReference>
<protein>
    <submittedName>
        <fullName evidence="2">Uncharacterized protein</fullName>
    </submittedName>
</protein>
<dbReference type="RefSeq" id="WP_189046817.1">
    <property type="nucleotide sequence ID" value="NZ_BMNB01000020.1"/>
</dbReference>
<gene>
    <name evidence="2" type="ORF">GCM10011608_41370</name>
</gene>
<dbReference type="AlphaFoldDB" id="A0A917U3F8"/>
<accession>A0A917U3F8</accession>
<dbReference type="InterPro" id="IPR013783">
    <property type="entry name" value="Ig-like_fold"/>
</dbReference>
<feature type="chain" id="PRO_5037548261" evidence="1">
    <location>
        <begin position="29"/>
        <end position="697"/>
    </location>
</feature>
<feature type="signal peptide" evidence="1">
    <location>
        <begin position="1"/>
        <end position="28"/>
    </location>
</feature>
<organism evidence="2 3">
    <name type="scientific">Micromonospora sonchi</name>
    <dbReference type="NCBI Taxonomy" id="1763543"/>
    <lineage>
        <taxon>Bacteria</taxon>
        <taxon>Bacillati</taxon>
        <taxon>Actinomycetota</taxon>
        <taxon>Actinomycetes</taxon>
        <taxon>Micromonosporales</taxon>
        <taxon>Micromonosporaceae</taxon>
        <taxon>Micromonospora</taxon>
    </lineage>
</organism>
<reference evidence="2" key="2">
    <citation type="submission" date="2020-09" db="EMBL/GenBank/DDBJ databases">
        <authorList>
            <person name="Sun Q."/>
            <person name="Zhou Y."/>
        </authorList>
    </citation>
    <scope>NUCLEOTIDE SEQUENCE</scope>
    <source>
        <strain evidence="2">CGMCC 4.7312</strain>
    </source>
</reference>
<evidence type="ECO:0000313" key="3">
    <source>
        <dbReference type="Proteomes" id="UP000608890"/>
    </source>
</evidence>
<reference evidence="2" key="1">
    <citation type="journal article" date="2014" name="Int. J. Syst. Evol. Microbiol.">
        <title>Complete genome sequence of Corynebacterium casei LMG S-19264T (=DSM 44701T), isolated from a smear-ripened cheese.</title>
        <authorList>
            <consortium name="US DOE Joint Genome Institute (JGI-PGF)"/>
            <person name="Walter F."/>
            <person name="Albersmeier A."/>
            <person name="Kalinowski J."/>
            <person name="Ruckert C."/>
        </authorList>
    </citation>
    <scope>NUCLEOTIDE SEQUENCE</scope>
    <source>
        <strain evidence="2">CGMCC 4.7312</strain>
    </source>
</reference>
<evidence type="ECO:0000256" key="1">
    <source>
        <dbReference type="SAM" id="SignalP"/>
    </source>
</evidence>
<dbReference type="Proteomes" id="UP000608890">
    <property type="component" value="Unassembled WGS sequence"/>
</dbReference>
<dbReference type="Gene3D" id="2.60.40.10">
    <property type="entry name" value="Immunoglobulins"/>
    <property type="match status" value="1"/>
</dbReference>
<keyword evidence="3" id="KW-1185">Reference proteome</keyword>
<comment type="caution">
    <text evidence="2">The sequence shown here is derived from an EMBL/GenBank/DDBJ whole genome shotgun (WGS) entry which is preliminary data.</text>
</comment>